<proteinExistence type="predicted"/>
<gene>
    <name evidence="2" type="ORF">RF11_11967</name>
</gene>
<name>A0A0C2MG65_THEKT</name>
<accession>A0A0C2MG65</accession>
<dbReference type="AlphaFoldDB" id="A0A0C2MG65"/>
<dbReference type="EMBL" id="JWZT01003604">
    <property type="protein sequence ID" value="KII66146.1"/>
    <property type="molecule type" value="Genomic_DNA"/>
</dbReference>
<dbReference type="Pfam" id="PF00292">
    <property type="entry name" value="PAX"/>
    <property type="match status" value="1"/>
</dbReference>
<dbReference type="GO" id="GO:0003677">
    <property type="term" value="F:DNA binding"/>
    <property type="evidence" value="ECO:0007669"/>
    <property type="project" value="InterPro"/>
</dbReference>
<comment type="caution">
    <text evidence="2">The sequence shown here is derived from an EMBL/GenBank/DDBJ whole genome shotgun (WGS) entry which is preliminary data.</text>
</comment>
<keyword evidence="3" id="KW-1185">Reference proteome</keyword>
<evidence type="ECO:0000313" key="3">
    <source>
        <dbReference type="Proteomes" id="UP000031668"/>
    </source>
</evidence>
<organism evidence="2 3">
    <name type="scientific">Thelohanellus kitauei</name>
    <name type="common">Myxosporean</name>
    <dbReference type="NCBI Taxonomy" id="669202"/>
    <lineage>
        <taxon>Eukaryota</taxon>
        <taxon>Metazoa</taxon>
        <taxon>Cnidaria</taxon>
        <taxon>Myxozoa</taxon>
        <taxon>Myxosporea</taxon>
        <taxon>Bivalvulida</taxon>
        <taxon>Platysporina</taxon>
        <taxon>Myxobolidae</taxon>
        <taxon>Thelohanellus</taxon>
    </lineage>
</organism>
<evidence type="ECO:0000313" key="2">
    <source>
        <dbReference type="EMBL" id="KII66146.1"/>
    </source>
</evidence>
<feature type="domain" description="Paired" evidence="1">
    <location>
        <begin position="46"/>
        <end position="112"/>
    </location>
</feature>
<dbReference type="GO" id="GO:0006355">
    <property type="term" value="P:regulation of DNA-templated transcription"/>
    <property type="evidence" value="ECO:0007669"/>
    <property type="project" value="InterPro"/>
</dbReference>
<dbReference type="Proteomes" id="UP000031668">
    <property type="component" value="Unassembled WGS sequence"/>
</dbReference>
<reference evidence="2 3" key="1">
    <citation type="journal article" date="2014" name="Genome Biol. Evol.">
        <title>The genome of the myxosporean Thelohanellus kitauei shows adaptations to nutrient acquisition within its fish host.</title>
        <authorList>
            <person name="Yang Y."/>
            <person name="Xiong J."/>
            <person name="Zhou Z."/>
            <person name="Huo F."/>
            <person name="Miao W."/>
            <person name="Ran C."/>
            <person name="Liu Y."/>
            <person name="Zhang J."/>
            <person name="Feng J."/>
            <person name="Wang M."/>
            <person name="Wang M."/>
            <person name="Wang L."/>
            <person name="Yao B."/>
        </authorList>
    </citation>
    <scope>NUCLEOTIDE SEQUENCE [LARGE SCALE GENOMIC DNA]</scope>
    <source>
        <strain evidence="2">Wuqing</strain>
    </source>
</reference>
<dbReference type="InterPro" id="IPR009057">
    <property type="entry name" value="Homeodomain-like_sf"/>
</dbReference>
<dbReference type="InterPro" id="IPR001523">
    <property type="entry name" value="Paired_dom"/>
</dbReference>
<dbReference type="SUPFAM" id="SSF46689">
    <property type="entry name" value="Homeodomain-like"/>
    <property type="match status" value="1"/>
</dbReference>
<protein>
    <recommendedName>
        <fullName evidence="1">Paired domain-containing protein</fullName>
    </recommendedName>
</protein>
<sequence>MNIPGFASKIGHHIFQYRSLCFSTSAVLHMPVSVFKIPPQKRRQVGQDIRNIKIRLVVNQGREQREVGRLLILPHSTINNIVERYEATNSTKPGRRGGAKRTVLADEIIEKMG</sequence>
<evidence type="ECO:0000259" key="1">
    <source>
        <dbReference type="Pfam" id="PF00292"/>
    </source>
</evidence>